<feature type="transmembrane region" description="Helical" evidence="1">
    <location>
        <begin position="74"/>
        <end position="92"/>
    </location>
</feature>
<dbReference type="CDD" id="cd00030">
    <property type="entry name" value="C2"/>
    <property type="match status" value="1"/>
</dbReference>
<dbReference type="GO" id="GO:0010628">
    <property type="term" value="P:positive regulation of gene expression"/>
    <property type="evidence" value="ECO:0007669"/>
    <property type="project" value="TreeGrafter"/>
</dbReference>
<evidence type="ECO:0000313" key="3">
    <source>
        <dbReference type="EMBL" id="CEG40853.1"/>
    </source>
</evidence>
<protein>
    <submittedName>
        <fullName evidence="3">Predicted Ca2-dependent phospholipid-binding protein</fullName>
    </submittedName>
</protein>
<accession>A0A0P1AJ99</accession>
<evidence type="ECO:0000313" key="4">
    <source>
        <dbReference type="Proteomes" id="UP000054928"/>
    </source>
</evidence>
<organism evidence="3 4">
    <name type="scientific">Plasmopara halstedii</name>
    <name type="common">Downy mildew of sunflower</name>
    <dbReference type="NCBI Taxonomy" id="4781"/>
    <lineage>
        <taxon>Eukaryota</taxon>
        <taxon>Sar</taxon>
        <taxon>Stramenopiles</taxon>
        <taxon>Oomycota</taxon>
        <taxon>Peronosporomycetes</taxon>
        <taxon>Peronosporales</taxon>
        <taxon>Peronosporaceae</taxon>
        <taxon>Plasmopara</taxon>
    </lineage>
</organism>
<sequence>MQFEPPIKPADMTVNITDGENSNQGIDSNGIVTGRWKTGIFGFTDSIVPNGIMSCCCPGLVVAQISARLGMTPFYHVLGIVGGLYLLALIAITSHSGFLEFLFWLCFVISALCMMRLRWRIRSLFSIPGTRKSTPTLFPLPSDESYLPPNALLDVKLEIVSAKNIIAGDYLGVTALLKGQLTSSDAYVVIKVNGQQVAWTHPVFSTLNPVWNEQFFFRNVQPDELCELHLYDKDVNADDDLGETQFVAVNTDGIESTFELAISLHGRAAGTIVVKVKSFPIESTGCGPFYEYGPVRYSVHSSVAAGLMTMSTSNAARIESLAYHIQLHNIPLFLRTEHEWNRNYPAIQRIFSPDYPESAVLRQAIMTQHAVIYTHGPKKSTYGAISSSLEFLQLIQNGRRQETGAAFFKDMLSKHMLHSGAAFSVMYAGEFHIDDNLFGEPKLVIDNDSGTYAPPKEDLPRLKALMENNFPGLAIEALDRENENSQRTRKAILDSWA</sequence>
<dbReference type="OrthoDB" id="73919at2759"/>
<dbReference type="Proteomes" id="UP000054928">
    <property type="component" value="Unassembled WGS sequence"/>
</dbReference>
<dbReference type="InterPro" id="IPR000008">
    <property type="entry name" value="C2_dom"/>
</dbReference>
<dbReference type="PROSITE" id="PS50004">
    <property type="entry name" value="C2"/>
    <property type="match status" value="1"/>
</dbReference>
<proteinExistence type="predicted"/>
<evidence type="ECO:0000256" key="1">
    <source>
        <dbReference type="SAM" id="Phobius"/>
    </source>
</evidence>
<dbReference type="STRING" id="4781.A0A0P1AJ99"/>
<dbReference type="SMART" id="SM00239">
    <property type="entry name" value="C2"/>
    <property type="match status" value="1"/>
</dbReference>
<dbReference type="GeneID" id="36406087"/>
<dbReference type="InterPro" id="IPR035892">
    <property type="entry name" value="C2_domain_sf"/>
</dbReference>
<dbReference type="PANTHER" id="PTHR47800:SF5">
    <property type="entry name" value="FER-1-LIKE PROTEIN 6"/>
    <property type="match status" value="1"/>
</dbReference>
<dbReference type="RefSeq" id="XP_024577222.1">
    <property type="nucleotide sequence ID" value="XM_024726556.1"/>
</dbReference>
<dbReference type="Pfam" id="PF00168">
    <property type="entry name" value="C2"/>
    <property type="match status" value="1"/>
</dbReference>
<dbReference type="SUPFAM" id="SSF49562">
    <property type="entry name" value="C2 domain (Calcium/lipid-binding domain, CaLB)"/>
    <property type="match status" value="1"/>
</dbReference>
<feature type="domain" description="C2" evidence="2">
    <location>
        <begin position="136"/>
        <end position="262"/>
    </location>
</feature>
<dbReference type="Gene3D" id="2.60.40.150">
    <property type="entry name" value="C2 domain"/>
    <property type="match status" value="1"/>
</dbReference>
<keyword evidence="1" id="KW-0472">Membrane</keyword>
<keyword evidence="4" id="KW-1185">Reference proteome</keyword>
<name>A0A0P1AJ99_PLAHL</name>
<dbReference type="EMBL" id="CCYD01000523">
    <property type="protein sequence ID" value="CEG40853.1"/>
    <property type="molecule type" value="Genomic_DNA"/>
</dbReference>
<dbReference type="AlphaFoldDB" id="A0A0P1AJ99"/>
<evidence type="ECO:0000259" key="2">
    <source>
        <dbReference type="PROSITE" id="PS50004"/>
    </source>
</evidence>
<keyword evidence="1" id="KW-1133">Transmembrane helix</keyword>
<keyword evidence="1" id="KW-0812">Transmembrane</keyword>
<feature type="transmembrane region" description="Helical" evidence="1">
    <location>
        <begin position="98"/>
        <end position="117"/>
    </location>
</feature>
<dbReference type="OMA" id="WNRNYKA"/>
<dbReference type="PANTHER" id="PTHR47800">
    <property type="entry name" value="C2 DOMAIN-CONTAINING PROTEIN"/>
    <property type="match status" value="1"/>
</dbReference>
<reference evidence="4" key="1">
    <citation type="submission" date="2014-09" db="EMBL/GenBank/DDBJ databases">
        <authorList>
            <person name="Sharma Rahul"/>
            <person name="Thines Marco"/>
        </authorList>
    </citation>
    <scope>NUCLEOTIDE SEQUENCE [LARGE SCALE GENOMIC DNA]</scope>
</reference>